<dbReference type="RefSeq" id="WP_062544026.1">
    <property type="nucleotide sequence ID" value="NZ_CP012643.1"/>
</dbReference>
<reference evidence="1 2" key="1">
    <citation type="submission" date="2015-08" db="EMBL/GenBank/DDBJ databases">
        <title>Complete genome sequence of Rufibacter tibetensis strain 1351t, a radiation-resistant bacterium from tibet plateau.</title>
        <authorList>
            <person name="Dai J."/>
        </authorList>
    </citation>
    <scope>NUCLEOTIDE SEQUENCE [LARGE SCALE GENOMIC DNA]</scope>
    <source>
        <strain evidence="1 2">1351</strain>
    </source>
</reference>
<protein>
    <recommendedName>
        <fullName evidence="3">Anti-sigma factor</fullName>
    </recommendedName>
</protein>
<accession>A0A0P0CJF9</accession>
<dbReference type="KEGG" id="rti:DC20_11885"/>
<name>A0A0P0CJF9_9BACT</name>
<evidence type="ECO:0000313" key="1">
    <source>
        <dbReference type="EMBL" id="ALI99545.1"/>
    </source>
</evidence>
<dbReference type="PATRIC" id="fig|512763.3.peg.2606"/>
<evidence type="ECO:0000313" key="2">
    <source>
        <dbReference type="Proteomes" id="UP000061382"/>
    </source>
</evidence>
<dbReference type="STRING" id="512763.DC20_11885"/>
<evidence type="ECO:0008006" key="3">
    <source>
        <dbReference type="Google" id="ProtNLM"/>
    </source>
</evidence>
<gene>
    <name evidence="1" type="ORF">DC20_11885</name>
</gene>
<keyword evidence="2" id="KW-1185">Reference proteome</keyword>
<dbReference type="Proteomes" id="UP000061382">
    <property type="component" value="Chromosome"/>
</dbReference>
<organism evidence="1 2">
    <name type="scientific">Rufibacter tibetensis</name>
    <dbReference type="NCBI Taxonomy" id="512763"/>
    <lineage>
        <taxon>Bacteria</taxon>
        <taxon>Pseudomonadati</taxon>
        <taxon>Bacteroidota</taxon>
        <taxon>Cytophagia</taxon>
        <taxon>Cytophagales</taxon>
        <taxon>Hymenobacteraceae</taxon>
        <taxon>Rufibacter</taxon>
    </lineage>
</organism>
<sequence>MKDKLKDFVQAHRDEFDSFTPRPDLWQDIAAELQTEEKTIIMPVEQEQEASVFSINWHHAWRYAAAVTVLVMLAFSARYYMSTPDTSGAVAVKQPVTLEKIAPEVRQIETKYVQVIEKKESELKALGAGTVQFAELDSAYNALKKELYTTPNKEVLLEAMSDNLKMRIALLNQQLEVLEDRSNVKTRPDHETTNI</sequence>
<dbReference type="OrthoDB" id="1120747at2"/>
<dbReference type="EMBL" id="CP012643">
    <property type="protein sequence ID" value="ALI99545.1"/>
    <property type="molecule type" value="Genomic_DNA"/>
</dbReference>
<proteinExistence type="predicted"/>
<dbReference type="AlphaFoldDB" id="A0A0P0CJF9"/>